<keyword evidence="1" id="KW-1133">Transmembrane helix</keyword>
<accession>A0A3E2TK44</accession>
<comment type="caution">
    <text evidence="2">The sequence shown here is derived from an EMBL/GenBank/DDBJ whole genome shotgun (WGS) entry which is preliminary data.</text>
</comment>
<evidence type="ECO:0000313" key="2">
    <source>
        <dbReference type="EMBL" id="RGB77352.1"/>
    </source>
</evidence>
<evidence type="ECO:0000313" key="3">
    <source>
        <dbReference type="Proteomes" id="UP000261011"/>
    </source>
</evidence>
<keyword evidence="1" id="KW-0472">Membrane</keyword>
<dbReference type="OrthoDB" id="1705555at2"/>
<sequence>MMFESKENYGLTSESAYLYLSTFAPEKVEEKFNNRVSNVMDSKLMLLIIYDACVRLKVYPEYGEIYHKIIYNYYIAEKKITDEACMRSVSLERTVYYQRKKEAIALVGVIIWGYTLPTAISQLEDGRSIEEIMNI</sequence>
<name>A0A3E2TK44_9FIRM</name>
<gene>
    <name evidence="2" type="ORF">DXA39_03070</name>
</gene>
<reference evidence="2 3" key="1">
    <citation type="submission" date="2018-08" db="EMBL/GenBank/DDBJ databases">
        <title>A genome reference for cultivated species of the human gut microbiota.</title>
        <authorList>
            <person name="Zou Y."/>
            <person name="Xue W."/>
            <person name="Luo G."/>
        </authorList>
    </citation>
    <scope>NUCLEOTIDE SEQUENCE [LARGE SCALE GENOMIC DNA]</scope>
    <source>
        <strain evidence="2 3">OF01-3</strain>
    </source>
</reference>
<dbReference type="Proteomes" id="UP000261011">
    <property type="component" value="Unassembled WGS sequence"/>
</dbReference>
<evidence type="ECO:0000256" key="1">
    <source>
        <dbReference type="SAM" id="Phobius"/>
    </source>
</evidence>
<organism evidence="2 3">
    <name type="scientific">Anaerococcus nagyae</name>
    <dbReference type="NCBI Taxonomy" id="1755241"/>
    <lineage>
        <taxon>Bacteria</taxon>
        <taxon>Bacillati</taxon>
        <taxon>Bacillota</taxon>
        <taxon>Tissierellia</taxon>
        <taxon>Tissierellales</taxon>
        <taxon>Peptoniphilaceae</taxon>
        <taxon>Anaerococcus</taxon>
    </lineage>
</organism>
<dbReference type="EMBL" id="QVEU01000002">
    <property type="protein sequence ID" value="RGB77352.1"/>
    <property type="molecule type" value="Genomic_DNA"/>
</dbReference>
<keyword evidence="3" id="KW-1185">Reference proteome</keyword>
<proteinExistence type="predicted"/>
<protein>
    <submittedName>
        <fullName evidence="2">Uncharacterized protein</fullName>
    </submittedName>
</protein>
<keyword evidence="1" id="KW-0812">Transmembrane</keyword>
<dbReference type="AlphaFoldDB" id="A0A3E2TK44"/>
<feature type="transmembrane region" description="Helical" evidence="1">
    <location>
        <begin position="103"/>
        <end position="120"/>
    </location>
</feature>